<evidence type="ECO:0000256" key="5">
    <source>
        <dbReference type="ARBA" id="ARBA00038359"/>
    </source>
</evidence>
<dbReference type="PANTHER" id="PTHR33048">
    <property type="entry name" value="PTH11-LIKE INTEGRAL MEMBRANE PROTEIN (AFU_ORTHOLOGUE AFUA_5G11245)"/>
    <property type="match status" value="1"/>
</dbReference>
<evidence type="ECO:0000256" key="2">
    <source>
        <dbReference type="ARBA" id="ARBA00022692"/>
    </source>
</evidence>
<evidence type="ECO:0000256" key="1">
    <source>
        <dbReference type="ARBA" id="ARBA00004141"/>
    </source>
</evidence>
<feature type="transmembrane region" description="Helical" evidence="6">
    <location>
        <begin position="108"/>
        <end position="129"/>
    </location>
</feature>
<dbReference type="InterPro" id="IPR049326">
    <property type="entry name" value="Rhodopsin_dom_fungi"/>
</dbReference>
<dbReference type="Proteomes" id="UP000799539">
    <property type="component" value="Unassembled WGS sequence"/>
</dbReference>
<protein>
    <recommendedName>
        <fullName evidence="7">Rhodopsin domain-containing protein</fullName>
    </recommendedName>
</protein>
<evidence type="ECO:0000313" key="8">
    <source>
        <dbReference type="EMBL" id="KAF2206736.1"/>
    </source>
</evidence>
<feature type="transmembrane region" description="Helical" evidence="6">
    <location>
        <begin position="150"/>
        <end position="174"/>
    </location>
</feature>
<accession>A0A6A6EZ83</accession>
<dbReference type="OrthoDB" id="444631at2759"/>
<keyword evidence="4 6" id="KW-0472">Membrane</keyword>
<evidence type="ECO:0000256" key="6">
    <source>
        <dbReference type="SAM" id="Phobius"/>
    </source>
</evidence>
<dbReference type="Pfam" id="PF20684">
    <property type="entry name" value="Fung_rhodopsin"/>
    <property type="match status" value="1"/>
</dbReference>
<keyword evidence="9" id="KW-1185">Reference proteome</keyword>
<evidence type="ECO:0000259" key="7">
    <source>
        <dbReference type="Pfam" id="PF20684"/>
    </source>
</evidence>
<organism evidence="8 9">
    <name type="scientific">Cercospora zeae-maydis SCOH1-5</name>
    <dbReference type="NCBI Taxonomy" id="717836"/>
    <lineage>
        <taxon>Eukaryota</taxon>
        <taxon>Fungi</taxon>
        <taxon>Dikarya</taxon>
        <taxon>Ascomycota</taxon>
        <taxon>Pezizomycotina</taxon>
        <taxon>Dothideomycetes</taxon>
        <taxon>Dothideomycetidae</taxon>
        <taxon>Mycosphaerellales</taxon>
        <taxon>Mycosphaerellaceae</taxon>
        <taxon>Cercospora</taxon>
    </lineage>
</organism>
<dbReference type="GO" id="GO:0016020">
    <property type="term" value="C:membrane"/>
    <property type="evidence" value="ECO:0007669"/>
    <property type="project" value="UniProtKB-SubCell"/>
</dbReference>
<dbReference type="InterPro" id="IPR052337">
    <property type="entry name" value="SAT4-like"/>
</dbReference>
<feature type="non-terminal residue" evidence="8">
    <location>
        <position position="1"/>
    </location>
</feature>
<keyword evidence="3 6" id="KW-1133">Transmembrane helix</keyword>
<name>A0A6A6EZ83_9PEZI</name>
<dbReference type="EMBL" id="ML992712">
    <property type="protein sequence ID" value="KAF2206736.1"/>
    <property type="molecule type" value="Genomic_DNA"/>
</dbReference>
<comment type="similarity">
    <text evidence="5">Belongs to the SAT4 family.</text>
</comment>
<dbReference type="AlphaFoldDB" id="A0A6A6EZ83"/>
<feature type="transmembrane region" description="Helical" evidence="6">
    <location>
        <begin position="186"/>
        <end position="206"/>
    </location>
</feature>
<proteinExistence type="inferred from homology"/>
<evidence type="ECO:0000313" key="9">
    <source>
        <dbReference type="Proteomes" id="UP000799539"/>
    </source>
</evidence>
<dbReference type="PANTHER" id="PTHR33048:SF132">
    <property type="entry name" value="MEMBRANE PROTEIN, PUTATIVE (AFU_ORTHOLOGUE AFUA_6G07820)-RELATED"/>
    <property type="match status" value="1"/>
</dbReference>
<comment type="subcellular location">
    <subcellularLocation>
        <location evidence="1">Membrane</location>
        <topology evidence="1">Multi-pass membrane protein</topology>
    </subcellularLocation>
</comment>
<feature type="non-terminal residue" evidence="8">
    <location>
        <position position="249"/>
    </location>
</feature>
<feature type="domain" description="Rhodopsin" evidence="7">
    <location>
        <begin position="13"/>
        <end position="249"/>
    </location>
</feature>
<sequence length="249" mass="28018">VAMTILATVAVALRLYARFMVSKTAGWDDACISGAAVFAWATTGTMIAQVHFGLSRHEWTLKPHEAMLNLRAFWLMVIVYNLSLFCTKFSIMYQYLRIFPQKGIRIATYLLMAFVSCYATWRIISAIYTCNPPAAFWDHAIKDKTCQNRLALSLASTMLNMITDILITILPLPFLHKLQLPQRQKVALVGVFAIGGIVVIVSILRLPSLYHLMHSKDITYENAMAAIWSSIEMNTGIICSCLPTLRCLF</sequence>
<reference evidence="8" key="1">
    <citation type="journal article" date="2020" name="Stud. Mycol.">
        <title>101 Dothideomycetes genomes: a test case for predicting lifestyles and emergence of pathogens.</title>
        <authorList>
            <person name="Haridas S."/>
            <person name="Albert R."/>
            <person name="Binder M."/>
            <person name="Bloem J."/>
            <person name="Labutti K."/>
            <person name="Salamov A."/>
            <person name="Andreopoulos B."/>
            <person name="Baker S."/>
            <person name="Barry K."/>
            <person name="Bills G."/>
            <person name="Bluhm B."/>
            <person name="Cannon C."/>
            <person name="Castanera R."/>
            <person name="Culley D."/>
            <person name="Daum C."/>
            <person name="Ezra D."/>
            <person name="Gonzalez J."/>
            <person name="Henrissat B."/>
            <person name="Kuo A."/>
            <person name="Liang C."/>
            <person name="Lipzen A."/>
            <person name="Lutzoni F."/>
            <person name="Magnuson J."/>
            <person name="Mondo S."/>
            <person name="Nolan M."/>
            <person name="Ohm R."/>
            <person name="Pangilinan J."/>
            <person name="Park H.-J."/>
            <person name="Ramirez L."/>
            <person name="Alfaro M."/>
            <person name="Sun H."/>
            <person name="Tritt A."/>
            <person name="Yoshinaga Y."/>
            <person name="Zwiers L.-H."/>
            <person name="Turgeon B."/>
            <person name="Goodwin S."/>
            <person name="Spatafora J."/>
            <person name="Crous P."/>
            <person name="Grigoriev I."/>
        </authorList>
    </citation>
    <scope>NUCLEOTIDE SEQUENCE</scope>
    <source>
        <strain evidence="8">SCOH1-5</strain>
    </source>
</reference>
<evidence type="ECO:0000256" key="4">
    <source>
        <dbReference type="ARBA" id="ARBA00023136"/>
    </source>
</evidence>
<gene>
    <name evidence="8" type="ORF">CERZMDRAFT_2900</name>
</gene>
<feature type="transmembrane region" description="Helical" evidence="6">
    <location>
        <begin position="33"/>
        <end position="52"/>
    </location>
</feature>
<evidence type="ECO:0000256" key="3">
    <source>
        <dbReference type="ARBA" id="ARBA00022989"/>
    </source>
</evidence>
<keyword evidence="2 6" id="KW-0812">Transmembrane</keyword>
<feature type="transmembrane region" description="Helical" evidence="6">
    <location>
        <begin position="73"/>
        <end position="96"/>
    </location>
</feature>